<dbReference type="SUPFAM" id="SSF52016">
    <property type="entry name" value="LeuD/IlvD-like"/>
    <property type="match status" value="1"/>
</dbReference>
<evidence type="ECO:0000256" key="5">
    <source>
        <dbReference type="ARBA" id="ARBA00011271"/>
    </source>
</evidence>
<dbReference type="EMBL" id="CP054840">
    <property type="protein sequence ID" value="QKV52706.1"/>
    <property type="molecule type" value="Genomic_DNA"/>
</dbReference>
<dbReference type="CDD" id="cd01577">
    <property type="entry name" value="IPMI_Swivel"/>
    <property type="match status" value="1"/>
</dbReference>
<evidence type="ECO:0000256" key="8">
    <source>
        <dbReference type="ARBA" id="ARBA00022605"/>
    </source>
</evidence>
<dbReference type="GO" id="GO:0009098">
    <property type="term" value="P:L-leucine biosynthetic process"/>
    <property type="evidence" value="ECO:0007669"/>
    <property type="project" value="UniProtKB-UniPathway"/>
</dbReference>
<evidence type="ECO:0000256" key="6">
    <source>
        <dbReference type="ARBA" id="ARBA00011998"/>
    </source>
</evidence>
<evidence type="ECO:0000256" key="3">
    <source>
        <dbReference type="ARBA" id="ARBA00004729"/>
    </source>
</evidence>
<comment type="function">
    <text evidence="2">Catalyzes the isomerization between 2-isopropylmalate and 3-isopropylmalate, via the formation of 2-isopropylmaleate.</text>
</comment>
<evidence type="ECO:0000256" key="9">
    <source>
        <dbReference type="ARBA" id="ARBA00023239"/>
    </source>
</evidence>
<dbReference type="InterPro" id="IPR015928">
    <property type="entry name" value="Aconitase/3IPM_dehydase_swvl"/>
</dbReference>
<proteinExistence type="inferred from homology"/>
<reference evidence="12 13" key="1">
    <citation type="submission" date="2020-06" db="EMBL/GenBank/DDBJ databases">
        <title>Acidovorax antarctica sp. nov., isolated from Corinth ice sheet soil, Antarctic Fields Peninsula.</title>
        <authorList>
            <person name="Xu Q."/>
            <person name="Peng F."/>
        </authorList>
    </citation>
    <scope>NUCLEOTIDE SEQUENCE [LARGE SCALE GENOMIC DNA]</scope>
    <source>
        <strain evidence="12 13">16-35-5</strain>
    </source>
</reference>
<dbReference type="InterPro" id="IPR033940">
    <property type="entry name" value="IPMI_Swivel"/>
</dbReference>
<keyword evidence="9 12" id="KW-0456">Lyase</keyword>
<accession>A0A6N1X487</accession>
<name>A0A6N1X487_9BURK</name>
<keyword evidence="8" id="KW-0028">Amino-acid biosynthesis</keyword>
<dbReference type="NCBIfam" id="TIGR00171">
    <property type="entry name" value="leuD"/>
    <property type="match status" value="1"/>
</dbReference>
<dbReference type="PANTHER" id="PTHR43345:SF5">
    <property type="entry name" value="3-ISOPROPYLMALATE DEHYDRATASE SMALL SUBUNIT"/>
    <property type="match status" value="1"/>
</dbReference>
<evidence type="ECO:0000313" key="13">
    <source>
        <dbReference type="Proteomes" id="UP000509579"/>
    </source>
</evidence>
<gene>
    <name evidence="12" type="primary">leuD</name>
    <name evidence="12" type="ORF">HUK68_07240</name>
</gene>
<evidence type="ECO:0000256" key="4">
    <source>
        <dbReference type="ARBA" id="ARBA00009845"/>
    </source>
</evidence>
<dbReference type="RefSeq" id="WP_175503584.1">
    <property type="nucleotide sequence ID" value="NZ_CP054840.1"/>
</dbReference>
<organism evidence="12 13">
    <name type="scientific">Comamonas antarctica</name>
    <dbReference type="NCBI Taxonomy" id="2743470"/>
    <lineage>
        <taxon>Bacteria</taxon>
        <taxon>Pseudomonadati</taxon>
        <taxon>Pseudomonadota</taxon>
        <taxon>Betaproteobacteria</taxon>
        <taxon>Burkholderiales</taxon>
        <taxon>Comamonadaceae</taxon>
        <taxon>Comamonas</taxon>
    </lineage>
</organism>
<dbReference type="InterPro" id="IPR000573">
    <property type="entry name" value="AconitaseA/IPMdHydase_ssu_swvl"/>
</dbReference>
<comment type="subunit">
    <text evidence="5">Heterodimer of LeuC and LeuD.</text>
</comment>
<dbReference type="InterPro" id="IPR004431">
    <property type="entry name" value="3-IsopropMal_deHydase_ssu"/>
</dbReference>
<keyword evidence="10" id="KW-0100">Branched-chain amino acid biosynthesis</keyword>
<feature type="domain" description="Aconitase A/isopropylmalate dehydratase small subunit swivel" evidence="11">
    <location>
        <begin position="15"/>
        <end position="125"/>
    </location>
</feature>
<dbReference type="Pfam" id="PF00694">
    <property type="entry name" value="Aconitase_C"/>
    <property type="match status" value="1"/>
</dbReference>
<keyword evidence="13" id="KW-1185">Reference proteome</keyword>
<dbReference type="AlphaFoldDB" id="A0A6N1X487"/>
<sequence length="224" mass="24504">MTQDSTGAQAGNAMVRGHAARLDIANLDTDQIMPKQFLRGIDKAGLDQGLLYDLRYDAQGVKRPDFVLNRAGFADVDVLLAGANYGCGSSREHAVWGMQQFGFKAVVAESFGEIFYSNAMNNRLLLAMVSPEDARIFHAEAAALEARGLPLALEIDVAGMTVRSAGHQAAFSISPRHQQMFLQGQDWIAASMAHAPQIAAFAHAHWQRQPWVRDVAARVRSRLD</sequence>
<protein>
    <recommendedName>
        <fullName evidence="6">3-isopropylmalate dehydratase</fullName>
        <ecNumber evidence="6">4.2.1.33</ecNumber>
    </recommendedName>
</protein>
<comment type="catalytic activity">
    <reaction evidence="1">
        <text>(2R,3S)-3-isopropylmalate = (2S)-2-isopropylmalate</text>
        <dbReference type="Rhea" id="RHEA:32287"/>
        <dbReference type="ChEBI" id="CHEBI:1178"/>
        <dbReference type="ChEBI" id="CHEBI:35121"/>
        <dbReference type="EC" id="4.2.1.33"/>
    </reaction>
</comment>
<dbReference type="UniPathway" id="UPA00048">
    <property type="reaction ID" value="UER00071"/>
</dbReference>
<comment type="similarity">
    <text evidence="4">Belongs to the LeuD family. LeuD type 1 subfamily.</text>
</comment>
<evidence type="ECO:0000256" key="1">
    <source>
        <dbReference type="ARBA" id="ARBA00000491"/>
    </source>
</evidence>
<dbReference type="PANTHER" id="PTHR43345">
    <property type="entry name" value="3-ISOPROPYLMALATE DEHYDRATASE SMALL SUBUNIT 2-RELATED-RELATED"/>
    <property type="match status" value="1"/>
</dbReference>
<evidence type="ECO:0000256" key="10">
    <source>
        <dbReference type="ARBA" id="ARBA00023304"/>
    </source>
</evidence>
<dbReference type="GO" id="GO:0009316">
    <property type="term" value="C:3-isopropylmalate dehydratase complex"/>
    <property type="evidence" value="ECO:0007669"/>
    <property type="project" value="InterPro"/>
</dbReference>
<evidence type="ECO:0000256" key="2">
    <source>
        <dbReference type="ARBA" id="ARBA00002695"/>
    </source>
</evidence>
<comment type="pathway">
    <text evidence="3">Amino-acid biosynthesis; L-leucine biosynthesis; L-leucine from 3-methyl-2-oxobutanoate: step 2/4.</text>
</comment>
<evidence type="ECO:0000259" key="11">
    <source>
        <dbReference type="Pfam" id="PF00694"/>
    </source>
</evidence>
<evidence type="ECO:0000256" key="7">
    <source>
        <dbReference type="ARBA" id="ARBA00022430"/>
    </source>
</evidence>
<dbReference type="Gene3D" id="3.20.19.10">
    <property type="entry name" value="Aconitase, domain 4"/>
    <property type="match status" value="1"/>
</dbReference>
<keyword evidence="7" id="KW-0432">Leucine biosynthesis</keyword>
<dbReference type="InterPro" id="IPR050075">
    <property type="entry name" value="LeuD"/>
</dbReference>
<evidence type="ECO:0000313" key="12">
    <source>
        <dbReference type="EMBL" id="QKV52706.1"/>
    </source>
</evidence>
<dbReference type="EC" id="4.2.1.33" evidence="6"/>
<dbReference type="NCBIfam" id="NF002458">
    <property type="entry name" value="PRK01641.1"/>
    <property type="match status" value="1"/>
</dbReference>
<dbReference type="Proteomes" id="UP000509579">
    <property type="component" value="Chromosome"/>
</dbReference>
<dbReference type="GO" id="GO:0003861">
    <property type="term" value="F:3-isopropylmalate dehydratase activity"/>
    <property type="evidence" value="ECO:0007669"/>
    <property type="project" value="UniProtKB-EC"/>
</dbReference>
<dbReference type="KEGG" id="aant:HUK68_07240"/>